<dbReference type="SUPFAM" id="SSF47336">
    <property type="entry name" value="ACP-like"/>
    <property type="match status" value="1"/>
</dbReference>
<dbReference type="InterPro" id="IPR036736">
    <property type="entry name" value="ACP-like_sf"/>
</dbReference>
<dbReference type="EMBL" id="CP065687">
    <property type="protein sequence ID" value="QPS46855.1"/>
    <property type="molecule type" value="Genomic_DNA"/>
</dbReference>
<dbReference type="Gene3D" id="1.10.1200.10">
    <property type="entry name" value="ACP-like"/>
    <property type="match status" value="1"/>
</dbReference>
<proteinExistence type="predicted"/>
<protein>
    <submittedName>
        <fullName evidence="1">T3SS-associated acyl carrier protein BapB</fullName>
    </submittedName>
</protein>
<evidence type="ECO:0000313" key="1">
    <source>
        <dbReference type="EMBL" id="QPS46855.1"/>
    </source>
</evidence>
<organism evidence="1 2">
    <name type="scientific">Burkholderia humptydooensis</name>
    <dbReference type="NCBI Taxonomy" id="430531"/>
    <lineage>
        <taxon>Bacteria</taxon>
        <taxon>Pseudomonadati</taxon>
        <taxon>Pseudomonadota</taxon>
        <taxon>Betaproteobacteria</taxon>
        <taxon>Burkholderiales</taxon>
        <taxon>Burkholderiaceae</taxon>
        <taxon>Burkholderia</taxon>
        <taxon>pseudomallei group</taxon>
    </lineage>
</organism>
<dbReference type="KEGG" id="bhg:I6G56_20435"/>
<name>A0A7U4SV10_9BURK</name>
<evidence type="ECO:0000313" key="2">
    <source>
        <dbReference type="Proteomes" id="UP000594943"/>
    </source>
</evidence>
<sequence length="93" mass="9651">MTAGSRPNDAAALAAAAALLAGMLGVPEARIAPEQRLLDDLAMDSLELIELAMELDERWNIRLDRARLADVATVADVAALLGAAAQPDGASRT</sequence>
<dbReference type="Proteomes" id="UP000594943">
    <property type="component" value="Chromosome 2"/>
</dbReference>
<dbReference type="Pfam" id="PF00550">
    <property type="entry name" value="PP-binding"/>
    <property type="match status" value="1"/>
</dbReference>
<dbReference type="RefSeq" id="WP_006028890.1">
    <property type="nucleotide sequence ID" value="NZ_CP013382.1"/>
</dbReference>
<accession>A0A7U4SV10</accession>
<dbReference type="PROSITE" id="PS50075">
    <property type="entry name" value="CARRIER"/>
    <property type="match status" value="1"/>
</dbReference>
<dbReference type="InterPro" id="IPR009081">
    <property type="entry name" value="PP-bd_ACP"/>
</dbReference>
<gene>
    <name evidence="1" type="primary">bapB</name>
    <name evidence="1" type="ORF">I6G56_20435</name>
</gene>
<accession>A0A7T2X164</accession>
<reference evidence="1 2" key="1">
    <citation type="submission" date="2020-12" db="EMBL/GenBank/DDBJ databases">
        <title>FDA dAtabase for Regulatory Grade micrObial Sequences (FDA-ARGOS): Supporting development and validation of Infectious Disease Dx tests.</title>
        <authorList>
            <person name="Nelson B."/>
            <person name="Plummer A."/>
            <person name="Tallon L."/>
            <person name="Sadzewicz L."/>
            <person name="Zhao X."/>
            <person name="Boylan J."/>
            <person name="Ott S."/>
            <person name="Bowen H."/>
            <person name="Vavikolanu K."/>
            <person name="Mehta A."/>
            <person name="Aluvathingal J."/>
            <person name="Nadendla S."/>
            <person name="Myers T."/>
            <person name="Yan Y."/>
            <person name="Sichtig H."/>
        </authorList>
    </citation>
    <scope>NUCLEOTIDE SEQUENCE [LARGE SCALE GENOMIC DNA]</scope>
    <source>
        <strain evidence="1 2">FDAARGOS_899</strain>
    </source>
</reference>
<dbReference type="AlphaFoldDB" id="A0A7U4SV10"/>